<keyword evidence="1" id="KW-0472">Membrane</keyword>
<proteinExistence type="predicted"/>
<evidence type="ECO:0000313" key="4">
    <source>
        <dbReference type="WBParaSite" id="TCONS_00012534.p1"/>
    </source>
</evidence>
<reference evidence="3" key="1">
    <citation type="submission" date="2015-08" db="UniProtKB">
        <authorList>
            <consortium name="WormBaseParasite"/>
        </authorList>
    </citation>
    <scope>IDENTIFICATION</scope>
</reference>
<dbReference type="AlphaFoldDB" id="A0A0K0E9H7"/>
<dbReference type="WBParaSite" id="SSTP_0000616000.1">
    <property type="protein sequence ID" value="SSTP_0000616000.1"/>
    <property type="gene ID" value="SSTP_0000616000"/>
</dbReference>
<evidence type="ECO:0000256" key="1">
    <source>
        <dbReference type="SAM" id="Phobius"/>
    </source>
</evidence>
<dbReference type="WBParaSite" id="TCONS_00012534.p1">
    <property type="protein sequence ID" value="TCONS_00012534.p1"/>
    <property type="gene ID" value="XLOC_008187"/>
</dbReference>
<keyword evidence="2" id="KW-1185">Reference proteome</keyword>
<sequence length="268" mass="29912">MFIITKYFFNFILIFGFINVSVTQYDKYFIYGSNYPYPPSASINDNGINLFTGITGDFLSSMTSALLSGVGNGVTETFLPGSTSLSSVYPQQIGPSNFYTNNYYPNKIYPYSSNYINNLNNLENNEIKLDNYENLYNKGSLVETQYTLPNIHTINSQYYPSSFNGIDGPKPLGTTFGGFSNAWGRPIIPVISSKDTTAFNGKFLAALISKMGYQKGTEMSTTTPLPSMIDQTLEASKMSSTIPTDTEVTKTNNLKRRKRNIINKKLHI</sequence>
<keyword evidence="1" id="KW-0812">Transmembrane</keyword>
<protein>
    <submittedName>
        <fullName evidence="3 4">Uncharacterized protein</fullName>
    </submittedName>
</protein>
<name>A0A0K0E9H7_STRER</name>
<organism evidence="3">
    <name type="scientific">Strongyloides stercoralis</name>
    <name type="common">Threadworm</name>
    <dbReference type="NCBI Taxonomy" id="6248"/>
    <lineage>
        <taxon>Eukaryota</taxon>
        <taxon>Metazoa</taxon>
        <taxon>Ecdysozoa</taxon>
        <taxon>Nematoda</taxon>
        <taxon>Chromadorea</taxon>
        <taxon>Rhabditida</taxon>
        <taxon>Tylenchina</taxon>
        <taxon>Panagrolaimomorpha</taxon>
        <taxon>Strongyloidoidea</taxon>
        <taxon>Strongyloididae</taxon>
        <taxon>Strongyloides</taxon>
    </lineage>
</organism>
<evidence type="ECO:0000313" key="2">
    <source>
        <dbReference type="Proteomes" id="UP000035681"/>
    </source>
</evidence>
<keyword evidence="1" id="KW-1133">Transmembrane helix</keyword>
<feature type="transmembrane region" description="Helical" evidence="1">
    <location>
        <begin position="7"/>
        <end position="25"/>
    </location>
</feature>
<evidence type="ECO:0000313" key="3">
    <source>
        <dbReference type="WBParaSite" id="SSTP_0000616000.1"/>
    </source>
</evidence>
<accession>A0A0K0E9H7</accession>
<dbReference type="Proteomes" id="UP000035681">
    <property type="component" value="Unplaced"/>
</dbReference>